<dbReference type="Gene3D" id="3.40.800.10">
    <property type="entry name" value="Ureohydrolase domain"/>
    <property type="match status" value="1"/>
</dbReference>
<dbReference type="GO" id="GO:0000050">
    <property type="term" value="P:urea cycle"/>
    <property type="evidence" value="ECO:0007669"/>
    <property type="project" value="UniProtKB-UniPathway"/>
</dbReference>
<dbReference type="EC" id="3.5.3.1" evidence="2 9"/>
<dbReference type="EMBL" id="AZRA01000029">
    <property type="protein sequence ID" value="KDB53151.1"/>
    <property type="molecule type" value="Genomic_DNA"/>
</dbReference>
<dbReference type="STRING" id="34103.SAMN05421778_110109"/>
<evidence type="ECO:0000256" key="6">
    <source>
        <dbReference type="ARBA" id="ARBA00022801"/>
    </source>
</evidence>
<evidence type="ECO:0000256" key="13">
    <source>
        <dbReference type="RuleBase" id="RU361159"/>
    </source>
</evidence>
<evidence type="ECO:0000313" key="15">
    <source>
        <dbReference type="Proteomes" id="UP000026714"/>
    </source>
</evidence>
<protein>
    <recommendedName>
        <fullName evidence="3 9">Arginase</fullName>
        <ecNumber evidence="2 9">3.5.3.1</ecNumber>
    </recommendedName>
</protein>
<dbReference type="PATRIC" id="fig|1286631.3.peg.1250"/>
<feature type="binding site" evidence="10">
    <location>
        <position position="103"/>
    </location>
    <ligand>
        <name>Mn(2+)</name>
        <dbReference type="ChEBI" id="CHEBI:29035"/>
        <label>1</label>
    </ligand>
</feature>
<evidence type="ECO:0000256" key="4">
    <source>
        <dbReference type="ARBA" id="ARBA00022503"/>
    </source>
</evidence>
<dbReference type="GO" id="GO:0004053">
    <property type="term" value="F:arginase activity"/>
    <property type="evidence" value="ECO:0007669"/>
    <property type="project" value="UniProtKB-UniRule"/>
</dbReference>
<evidence type="ECO:0000256" key="2">
    <source>
        <dbReference type="ARBA" id="ARBA00012168"/>
    </source>
</evidence>
<comment type="cofactor">
    <cofactor evidence="10 13">
        <name>Mn(2+)</name>
        <dbReference type="ChEBI" id="CHEBI:29035"/>
    </cofactor>
    <text evidence="10 13">Binds 2 manganese ions per subunit.</text>
</comment>
<dbReference type="Proteomes" id="UP000026714">
    <property type="component" value="Unassembled WGS sequence"/>
</dbReference>
<evidence type="ECO:0000256" key="10">
    <source>
        <dbReference type="PIRSR" id="PIRSR036979-1"/>
    </source>
</evidence>
<evidence type="ECO:0000256" key="9">
    <source>
        <dbReference type="NCBIfam" id="TIGR01229"/>
    </source>
</evidence>
<comment type="pathway">
    <text evidence="1">Nitrogen metabolism; urea cycle; L-ornithine and urea from L-arginine: step 1/1.</text>
</comment>
<evidence type="ECO:0000256" key="1">
    <source>
        <dbReference type="ARBA" id="ARBA00005098"/>
    </source>
</evidence>
<keyword evidence="6 12" id="KW-0378">Hydrolase</keyword>
<dbReference type="InterPro" id="IPR014033">
    <property type="entry name" value="Arginase"/>
</dbReference>
<dbReference type="CDD" id="cd09989">
    <property type="entry name" value="Arginase"/>
    <property type="match status" value="1"/>
</dbReference>
<evidence type="ECO:0000256" key="5">
    <source>
        <dbReference type="ARBA" id="ARBA00022723"/>
    </source>
</evidence>
<evidence type="ECO:0000256" key="11">
    <source>
        <dbReference type="PROSITE-ProRule" id="PRU00742"/>
    </source>
</evidence>
<dbReference type="PIRSF" id="PIRSF036979">
    <property type="entry name" value="Arginase"/>
    <property type="match status" value="1"/>
</dbReference>
<feature type="binding site" evidence="10">
    <location>
        <position position="132"/>
    </location>
    <ligand>
        <name>Mn(2+)</name>
        <dbReference type="ChEBI" id="CHEBI:29035"/>
        <label>1</label>
    </ligand>
</feature>
<comment type="catalytic activity">
    <reaction evidence="8 13">
        <text>L-arginine + H2O = urea + L-ornithine</text>
        <dbReference type="Rhea" id="RHEA:20569"/>
        <dbReference type="ChEBI" id="CHEBI:15377"/>
        <dbReference type="ChEBI" id="CHEBI:16199"/>
        <dbReference type="ChEBI" id="CHEBI:32682"/>
        <dbReference type="ChEBI" id="CHEBI:46911"/>
        <dbReference type="EC" id="3.5.3.1"/>
    </reaction>
</comment>
<evidence type="ECO:0000313" key="14">
    <source>
        <dbReference type="EMBL" id="KDB53151.1"/>
    </source>
</evidence>
<dbReference type="FunFam" id="3.40.800.10:FF:000012">
    <property type="entry name" value="Arginase"/>
    <property type="match status" value="1"/>
</dbReference>
<accession>A0A059KNZ9</accession>
<evidence type="ECO:0000256" key="12">
    <source>
        <dbReference type="RuleBase" id="RU003684"/>
    </source>
</evidence>
<feature type="binding site" evidence="10">
    <location>
        <position position="233"/>
    </location>
    <ligand>
        <name>Mn(2+)</name>
        <dbReference type="ChEBI" id="CHEBI:29035"/>
        <label>1</label>
    </ligand>
</feature>
<dbReference type="PANTHER" id="PTHR43782">
    <property type="entry name" value="ARGINASE"/>
    <property type="match status" value="1"/>
</dbReference>
<keyword evidence="4 13" id="KW-0056">Arginine metabolism</keyword>
<dbReference type="PANTHER" id="PTHR43782:SF3">
    <property type="entry name" value="ARGINASE"/>
    <property type="match status" value="1"/>
</dbReference>
<dbReference type="AlphaFoldDB" id="A0A059KNZ9"/>
<dbReference type="PROSITE" id="PS01053">
    <property type="entry name" value="ARGINASE_1"/>
    <property type="match status" value="1"/>
</dbReference>
<keyword evidence="7 10" id="KW-0464">Manganese</keyword>
<dbReference type="Pfam" id="PF00491">
    <property type="entry name" value="Arginase"/>
    <property type="match status" value="1"/>
</dbReference>
<dbReference type="InterPro" id="IPR023696">
    <property type="entry name" value="Ureohydrolase_dom_sf"/>
</dbReference>
<feature type="binding site" evidence="10">
    <location>
        <position position="134"/>
    </location>
    <ligand>
        <name>Mn(2+)</name>
        <dbReference type="ChEBI" id="CHEBI:29035"/>
        <label>1</label>
    </ligand>
</feature>
<comment type="caution">
    <text evidence="14">The sequence shown here is derived from an EMBL/GenBank/DDBJ whole genome shotgun (WGS) entry which is preliminary data.</text>
</comment>
<evidence type="ECO:0000256" key="7">
    <source>
        <dbReference type="ARBA" id="ARBA00023211"/>
    </source>
</evidence>
<proteinExistence type="inferred from homology"/>
<dbReference type="GO" id="GO:0006525">
    <property type="term" value="P:arginine metabolic process"/>
    <property type="evidence" value="ECO:0007669"/>
    <property type="project" value="UniProtKB-KW"/>
</dbReference>
<dbReference type="GO" id="GO:0005737">
    <property type="term" value="C:cytoplasm"/>
    <property type="evidence" value="ECO:0007669"/>
    <property type="project" value="TreeGrafter"/>
</dbReference>
<dbReference type="eggNOG" id="COG0010">
    <property type="taxonomic scope" value="Bacteria"/>
</dbReference>
<dbReference type="UniPathway" id="UPA00158">
    <property type="reaction ID" value="UER00270"/>
</dbReference>
<dbReference type="NCBIfam" id="TIGR01229">
    <property type="entry name" value="rocF_arginase"/>
    <property type="match status" value="1"/>
</dbReference>
<dbReference type="PROSITE" id="PS51409">
    <property type="entry name" value="ARGINASE_2"/>
    <property type="match status" value="1"/>
</dbReference>
<dbReference type="InterPro" id="IPR020855">
    <property type="entry name" value="Ureohydrolase_Mn_BS"/>
</dbReference>
<feature type="binding site" evidence="10">
    <location>
        <position position="235"/>
    </location>
    <ligand>
        <name>Mn(2+)</name>
        <dbReference type="ChEBI" id="CHEBI:29035"/>
        <label>1</label>
    </ligand>
</feature>
<dbReference type="GO" id="GO:0030145">
    <property type="term" value="F:manganese ion binding"/>
    <property type="evidence" value="ECO:0007669"/>
    <property type="project" value="TreeGrafter"/>
</dbReference>
<reference evidence="14 15" key="1">
    <citation type="journal article" date="2014" name="FEMS Microbiol. Ecol.">
        <title>Sphaerotilus natans encrusted with nanoball-shaped Fe(III) oxide minerals formed by nitrate-reducing mixotrophic Fe(II) oxidation.</title>
        <authorList>
            <person name="Park S."/>
            <person name="Kim D.H."/>
            <person name="Lee J.H."/>
            <person name="Hur H.G."/>
        </authorList>
    </citation>
    <scope>NUCLEOTIDE SEQUENCE [LARGE SCALE GENOMIC DNA]</scope>
    <source>
        <strain evidence="14 15">DSM 6575</strain>
    </source>
</reference>
<keyword evidence="5 10" id="KW-0479">Metal-binding</keyword>
<comment type="similarity">
    <text evidence="11 12">Belongs to the arginase family.</text>
</comment>
<dbReference type="InterPro" id="IPR006035">
    <property type="entry name" value="Ureohydrolase"/>
</dbReference>
<feature type="binding site" evidence="10">
    <location>
        <position position="130"/>
    </location>
    <ligand>
        <name>Mn(2+)</name>
        <dbReference type="ChEBI" id="CHEBI:29035"/>
        <label>1</label>
    </ligand>
</feature>
<sequence length="313" mass="33722">MSIDMSGREVALIGVPTDVGASDRGASMGPEALRVAGLRERLQAHGLVVHDRGNLSGPANPWLPPVEGYRHLAEVAEWNRKAHEAVHAELTAGRLPIMLGGDHCLGIGSISAVARHCRETGRKLRVLWLDAHADFNTSAITPTGNIHGMPVACLCGFGPAELTGIGGQVPAISPKWIRQIGIRSVDAGEKRFVHEHDLEVFDMRFIDEMGMRHAMELALATLDERTHLHVSFDVDFLDPDIAPGVGTTVPGGPTYREAQLCMEMIADTGRLGSLDIVELNPACDVRNRTAALAVDLVESLFGKSTLMRKSSRG</sequence>
<evidence type="ECO:0000256" key="8">
    <source>
        <dbReference type="ARBA" id="ARBA00047391"/>
    </source>
</evidence>
<name>A0A059KNZ9_9BURK</name>
<keyword evidence="15" id="KW-1185">Reference proteome</keyword>
<dbReference type="SUPFAM" id="SSF52768">
    <property type="entry name" value="Arginase/deacetylase"/>
    <property type="match status" value="1"/>
</dbReference>
<evidence type="ECO:0000256" key="3">
    <source>
        <dbReference type="ARBA" id="ARBA00018123"/>
    </source>
</evidence>
<gene>
    <name evidence="14" type="ORF">X805_12660</name>
</gene>
<dbReference type="PRINTS" id="PR00116">
    <property type="entry name" value="ARGINASE"/>
</dbReference>
<organism evidence="14 15">
    <name type="scientific">Sphaerotilus natans subsp. natans DSM 6575</name>
    <dbReference type="NCBI Taxonomy" id="1286631"/>
    <lineage>
        <taxon>Bacteria</taxon>
        <taxon>Pseudomonadati</taxon>
        <taxon>Pseudomonadota</taxon>
        <taxon>Betaproteobacteria</taxon>
        <taxon>Burkholderiales</taxon>
        <taxon>Sphaerotilaceae</taxon>
        <taxon>Sphaerotilus</taxon>
    </lineage>
</organism>